<gene>
    <name evidence="1" type="ORF">GCM10022214_61270</name>
</gene>
<organism evidence="1 2">
    <name type="scientific">Actinomadura miaoliensis</name>
    <dbReference type="NCBI Taxonomy" id="430685"/>
    <lineage>
        <taxon>Bacteria</taxon>
        <taxon>Bacillati</taxon>
        <taxon>Actinomycetota</taxon>
        <taxon>Actinomycetes</taxon>
        <taxon>Streptosporangiales</taxon>
        <taxon>Thermomonosporaceae</taxon>
        <taxon>Actinomadura</taxon>
    </lineage>
</organism>
<comment type="caution">
    <text evidence="1">The sequence shown here is derived from an EMBL/GenBank/DDBJ whole genome shotgun (WGS) entry which is preliminary data.</text>
</comment>
<protein>
    <recommendedName>
        <fullName evidence="3">DUF5753 domain-containing protein</fullName>
    </recommendedName>
</protein>
<evidence type="ECO:0000313" key="1">
    <source>
        <dbReference type="EMBL" id="GAA4091745.1"/>
    </source>
</evidence>
<reference evidence="2" key="1">
    <citation type="journal article" date="2019" name="Int. J. Syst. Evol. Microbiol.">
        <title>The Global Catalogue of Microorganisms (GCM) 10K type strain sequencing project: providing services to taxonomists for standard genome sequencing and annotation.</title>
        <authorList>
            <consortium name="The Broad Institute Genomics Platform"/>
            <consortium name="The Broad Institute Genome Sequencing Center for Infectious Disease"/>
            <person name="Wu L."/>
            <person name="Ma J."/>
        </authorList>
    </citation>
    <scope>NUCLEOTIDE SEQUENCE [LARGE SCALE GENOMIC DNA]</scope>
    <source>
        <strain evidence="2">JCM 16702</strain>
    </source>
</reference>
<dbReference type="EMBL" id="BAAAZG010000047">
    <property type="protein sequence ID" value="GAA4091745.1"/>
    <property type="molecule type" value="Genomic_DNA"/>
</dbReference>
<dbReference type="RefSeq" id="WP_344954550.1">
    <property type="nucleotide sequence ID" value="NZ_BAAAZG010000047.1"/>
</dbReference>
<keyword evidence="2" id="KW-1185">Reference proteome</keyword>
<proteinExistence type="predicted"/>
<accession>A0ABP7WLQ5</accession>
<dbReference type="Proteomes" id="UP001500683">
    <property type="component" value="Unassembled WGS sequence"/>
</dbReference>
<evidence type="ECO:0008006" key="3">
    <source>
        <dbReference type="Google" id="ProtNLM"/>
    </source>
</evidence>
<name>A0ABP7WLQ5_9ACTN</name>
<sequence>MISEEARRLRRVKLLALAGALDDVGMRARIIDYTLRPALLRCWDPAQMGPTLLVVCVRTAETGRRWQFRFHPSGELLGDAEDVMDPDDARDAALTLAAALTVRDGQEYEAKWWPSRGGRPG</sequence>
<evidence type="ECO:0000313" key="2">
    <source>
        <dbReference type="Proteomes" id="UP001500683"/>
    </source>
</evidence>